<dbReference type="Proteomes" id="UP000230233">
    <property type="component" value="Chromosome IV"/>
</dbReference>
<protein>
    <submittedName>
        <fullName evidence="2">Uncharacterized protein</fullName>
    </submittedName>
</protein>
<dbReference type="OrthoDB" id="10336771at2759"/>
<dbReference type="AlphaFoldDB" id="A0A2G5UDG1"/>
<sequence>MDLNRNAVLVDDDVTIQPKKLPILDSDDSEADYFSDEDSSMNDAFMEENIWRNVRMTRGRGDCGDVGGVKNYQKTSKKSQSKLLNPSASPPHAKFQWANAKYVALLGRRGNSIKQDDVIGIPDLDDDVDFEFYRNSGKGDFGERFSAGKDISRESEMPRVPASSPVDPIDILEKMRKMDLFEKELEKKFLAENPSESLVEQLKIANEKICDLESEIAKVREECEHWKSGYENLLESMSDSKEFG</sequence>
<reference evidence="3" key="1">
    <citation type="submission" date="2017-10" db="EMBL/GenBank/DDBJ databases">
        <title>Rapid genome shrinkage in a self-fertile nematode reveals novel sperm competition proteins.</title>
        <authorList>
            <person name="Yin D."/>
            <person name="Schwarz E.M."/>
            <person name="Thomas C.G."/>
            <person name="Felde R.L."/>
            <person name="Korf I.F."/>
            <person name="Cutter A.D."/>
            <person name="Schartner C.M."/>
            <person name="Ralston E.J."/>
            <person name="Meyer B.J."/>
            <person name="Haag E.S."/>
        </authorList>
    </citation>
    <scope>NUCLEOTIDE SEQUENCE [LARGE SCALE GENOMIC DNA]</scope>
    <source>
        <strain evidence="3">JU1422</strain>
    </source>
</reference>
<evidence type="ECO:0000313" key="2">
    <source>
        <dbReference type="EMBL" id="PIC37554.1"/>
    </source>
</evidence>
<keyword evidence="3" id="KW-1185">Reference proteome</keyword>
<dbReference type="EMBL" id="PDUG01000004">
    <property type="protein sequence ID" value="PIC37554.1"/>
    <property type="molecule type" value="Genomic_DNA"/>
</dbReference>
<evidence type="ECO:0000256" key="1">
    <source>
        <dbReference type="SAM" id="MobiDB-lite"/>
    </source>
</evidence>
<proteinExistence type="predicted"/>
<gene>
    <name evidence="2" type="primary">Cnig_chr_IV.g16141</name>
    <name evidence="2" type="ORF">B9Z55_016141</name>
</gene>
<comment type="caution">
    <text evidence="2">The sequence shown here is derived from an EMBL/GenBank/DDBJ whole genome shotgun (WGS) entry which is preliminary data.</text>
</comment>
<organism evidence="2 3">
    <name type="scientific">Caenorhabditis nigoni</name>
    <dbReference type="NCBI Taxonomy" id="1611254"/>
    <lineage>
        <taxon>Eukaryota</taxon>
        <taxon>Metazoa</taxon>
        <taxon>Ecdysozoa</taxon>
        <taxon>Nematoda</taxon>
        <taxon>Chromadorea</taxon>
        <taxon>Rhabditida</taxon>
        <taxon>Rhabditina</taxon>
        <taxon>Rhabditomorpha</taxon>
        <taxon>Rhabditoidea</taxon>
        <taxon>Rhabditidae</taxon>
        <taxon>Peloderinae</taxon>
        <taxon>Caenorhabditis</taxon>
    </lineage>
</organism>
<name>A0A2G5UDG1_9PELO</name>
<feature type="region of interest" description="Disordered" evidence="1">
    <location>
        <begin position="62"/>
        <end position="91"/>
    </location>
</feature>
<evidence type="ECO:0000313" key="3">
    <source>
        <dbReference type="Proteomes" id="UP000230233"/>
    </source>
</evidence>
<accession>A0A2G5UDG1</accession>